<dbReference type="GO" id="GO:0005634">
    <property type="term" value="C:nucleus"/>
    <property type="evidence" value="ECO:0007669"/>
    <property type="project" value="TreeGrafter"/>
</dbReference>
<reference evidence="1" key="2">
    <citation type="submission" date="2020-07" db="EMBL/GenBank/DDBJ databases">
        <authorList>
            <person name="Vera ALvarez R."/>
            <person name="Arias-Moreno D.M."/>
            <person name="Jimenez-Jacinto V."/>
            <person name="Jimenez-Bremont J.F."/>
            <person name="Swaminathan K."/>
            <person name="Moose S.P."/>
            <person name="Guerrero-Gonzalez M.L."/>
            <person name="Marino-Ramirez L."/>
            <person name="Landsman D."/>
            <person name="Rodriguez-Kessler M."/>
            <person name="Delgado-Sanchez P."/>
        </authorList>
    </citation>
    <scope>NUCLEOTIDE SEQUENCE</scope>
    <source>
        <tissue evidence="1">Cladode</tissue>
    </source>
</reference>
<dbReference type="InterPro" id="IPR036282">
    <property type="entry name" value="Glutathione-S-Trfase_C_sf"/>
</dbReference>
<dbReference type="SUPFAM" id="SSF47616">
    <property type="entry name" value="GST C-terminal domain-like"/>
    <property type="match status" value="1"/>
</dbReference>
<protein>
    <submittedName>
        <fullName evidence="1">Uncharacterized protein</fullName>
    </submittedName>
</protein>
<organism evidence="1">
    <name type="scientific">Opuntia streptacantha</name>
    <name type="common">Prickly pear cactus</name>
    <name type="synonym">Opuntia cardona</name>
    <dbReference type="NCBI Taxonomy" id="393608"/>
    <lineage>
        <taxon>Eukaryota</taxon>
        <taxon>Viridiplantae</taxon>
        <taxon>Streptophyta</taxon>
        <taxon>Embryophyta</taxon>
        <taxon>Tracheophyta</taxon>
        <taxon>Spermatophyta</taxon>
        <taxon>Magnoliopsida</taxon>
        <taxon>eudicotyledons</taxon>
        <taxon>Gunneridae</taxon>
        <taxon>Pentapetalae</taxon>
        <taxon>Caryophyllales</taxon>
        <taxon>Cactineae</taxon>
        <taxon>Cactaceae</taxon>
        <taxon>Opuntioideae</taxon>
        <taxon>Opuntia</taxon>
    </lineage>
</organism>
<dbReference type="CDD" id="cd10289">
    <property type="entry name" value="GST_C_AaRS_like"/>
    <property type="match status" value="1"/>
</dbReference>
<dbReference type="InterPro" id="IPR050802">
    <property type="entry name" value="EF-GSTs"/>
</dbReference>
<dbReference type="PANTHER" id="PTHR43986">
    <property type="entry name" value="ELONGATION FACTOR 1-GAMMA"/>
    <property type="match status" value="1"/>
</dbReference>
<dbReference type="EMBL" id="GISG01280171">
    <property type="protein sequence ID" value="MBA4678716.1"/>
    <property type="molecule type" value="Transcribed_RNA"/>
</dbReference>
<accession>A0A7C9AYI9</accession>
<dbReference type="AlphaFoldDB" id="A0A7C9AYI9"/>
<dbReference type="GO" id="GO:0005737">
    <property type="term" value="C:cytoplasm"/>
    <property type="evidence" value="ECO:0007669"/>
    <property type="project" value="TreeGrafter"/>
</dbReference>
<proteinExistence type="predicted"/>
<dbReference type="PANTHER" id="PTHR43986:SF1">
    <property type="entry name" value="ELONGATION FACTOR 1-GAMMA"/>
    <property type="match status" value="1"/>
</dbReference>
<name>A0A7C9AYI9_OPUST</name>
<dbReference type="Gene3D" id="1.20.1050.130">
    <property type="match status" value="1"/>
</dbReference>
<reference evidence="1" key="1">
    <citation type="journal article" date="2013" name="J. Plant Res.">
        <title>Effect of fungi and light on seed germination of three Opuntia species from semiarid lands of central Mexico.</title>
        <authorList>
            <person name="Delgado-Sanchez P."/>
            <person name="Jimenez-Bremont J.F."/>
            <person name="Guerrero-Gonzalez Mde L."/>
            <person name="Flores J."/>
        </authorList>
    </citation>
    <scope>NUCLEOTIDE SEQUENCE</scope>
    <source>
        <tissue evidence="1">Cladode</tissue>
    </source>
</reference>
<evidence type="ECO:0000313" key="1">
    <source>
        <dbReference type="EMBL" id="MBA4678716.1"/>
    </source>
</evidence>
<dbReference type="GO" id="GO:0006414">
    <property type="term" value="P:translational elongation"/>
    <property type="evidence" value="ECO:0007669"/>
    <property type="project" value="TreeGrafter"/>
</dbReference>
<sequence>MDIKLLFAADNPPLSVIAAAKVAGVPLSFDPSLPSGSAPLFVFSNGMKLHGAYVLLRYVGRIASHSNFYGKDPLESGQIDEWLEYLPIFDKGSEFEAGCSYLDSYLLTNTFLVGHEVSIADICLLSALAGSDLNTQYILSAVHK</sequence>